<gene>
    <name evidence="1" type="ORF">RchiOBHm_Chr4g0415731</name>
</gene>
<protein>
    <submittedName>
        <fullName evidence="1">Uncharacterized protein</fullName>
    </submittedName>
</protein>
<reference evidence="1 2" key="1">
    <citation type="journal article" date="2018" name="Nat. Genet.">
        <title>The Rosa genome provides new insights in the design of modern roses.</title>
        <authorList>
            <person name="Bendahmane M."/>
        </authorList>
    </citation>
    <scope>NUCLEOTIDE SEQUENCE [LARGE SCALE GENOMIC DNA]</scope>
    <source>
        <strain evidence="2">cv. Old Blush</strain>
    </source>
</reference>
<dbReference type="Proteomes" id="UP000238479">
    <property type="component" value="Chromosome 4"/>
</dbReference>
<evidence type="ECO:0000313" key="2">
    <source>
        <dbReference type="Proteomes" id="UP000238479"/>
    </source>
</evidence>
<keyword evidence="2" id="KW-1185">Reference proteome</keyword>
<dbReference type="Gramene" id="PRQ38595">
    <property type="protein sequence ID" value="PRQ38595"/>
    <property type="gene ID" value="RchiOBHm_Chr4g0415731"/>
</dbReference>
<accession>A0A2P6QWN4</accession>
<name>A0A2P6QWN4_ROSCH</name>
<evidence type="ECO:0000313" key="1">
    <source>
        <dbReference type="EMBL" id="PRQ38595.1"/>
    </source>
</evidence>
<sequence>MFLMVAVLLAFSAFPANFFALSLLSSLQIGVDPKDLEKVFIQLTLEFLSEQVNE</sequence>
<comment type="caution">
    <text evidence="1">The sequence shown here is derived from an EMBL/GenBank/DDBJ whole genome shotgun (WGS) entry which is preliminary data.</text>
</comment>
<dbReference type="AlphaFoldDB" id="A0A2P6QWN4"/>
<dbReference type="EMBL" id="PDCK01000042">
    <property type="protein sequence ID" value="PRQ38595.1"/>
    <property type="molecule type" value="Genomic_DNA"/>
</dbReference>
<organism evidence="1 2">
    <name type="scientific">Rosa chinensis</name>
    <name type="common">China rose</name>
    <dbReference type="NCBI Taxonomy" id="74649"/>
    <lineage>
        <taxon>Eukaryota</taxon>
        <taxon>Viridiplantae</taxon>
        <taxon>Streptophyta</taxon>
        <taxon>Embryophyta</taxon>
        <taxon>Tracheophyta</taxon>
        <taxon>Spermatophyta</taxon>
        <taxon>Magnoliopsida</taxon>
        <taxon>eudicotyledons</taxon>
        <taxon>Gunneridae</taxon>
        <taxon>Pentapetalae</taxon>
        <taxon>rosids</taxon>
        <taxon>fabids</taxon>
        <taxon>Rosales</taxon>
        <taxon>Rosaceae</taxon>
        <taxon>Rosoideae</taxon>
        <taxon>Rosoideae incertae sedis</taxon>
        <taxon>Rosa</taxon>
    </lineage>
</organism>
<proteinExistence type="predicted"/>